<dbReference type="AlphaFoldDB" id="A0A7K4MYA8"/>
<comment type="caution">
    <text evidence="1">The sequence shown here is derived from an EMBL/GenBank/DDBJ whole genome shotgun (WGS) entry which is preliminary data.</text>
</comment>
<gene>
    <name evidence="1" type="ORF">HX858_09405</name>
</gene>
<protein>
    <submittedName>
        <fullName evidence="1">Uncharacterized protein</fullName>
    </submittedName>
</protein>
<evidence type="ECO:0000313" key="1">
    <source>
        <dbReference type="EMBL" id="NWJ57943.1"/>
    </source>
</evidence>
<dbReference type="Proteomes" id="UP000575480">
    <property type="component" value="Unassembled WGS sequence"/>
</dbReference>
<accession>A0A7K4MYA8</accession>
<reference evidence="1 2" key="1">
    <citation type="journal article" date="2019" name="Environ. Microbiol.">
        <title>Genomics insights into ecotype formation of ammonia-oxidizing archaea in the deep ocean.</title>
        <authorList>
            <person name="Wang Y."/>
            <person name="Huang J.M."/>
            <person name="Cui G.J."/>
            <person name="Nunoura T."/>
            <person name="Takaki Y."/>
            <person name="Li W.L."/>
            <person name="Li J."/>
            <person name="Gao Z.M."/>
            <person name="Takai K."/>
            <person name="Zhang A.Q."/>
            <person name="Stepanauskas R."/>
        </authorList>
    </citation>
    <scope>NUCLEOTIDE SEQUENCE [LARGE SCALE GENOMIC DNA]</scope>
    <source>
        <strain evidence="1 2">L15a</strain>
    </source>
</reference>
<dbReference type="EMBL" id="JACATH010000029">
    <property type="protein sequence ID" value="NWJ57943.1"/>
    <property type="molecule type" value="Genomic_DNA"/>
</dbReference>
<name>A0A7K4MYA8_9ARCH</name>
<sequence>MNLFSSRMRNRELNNAYQNFLMIAEGFSNRYQHYYSSDYRYFGMPDNFSLGGTPLNDTIVVAKSVIEEFRMKTRVQIVNAIFLTDGQSNQNNQYLDSSNVVQRFTTSSVHIDDPVTRMRVFPEDVKSQRNKTTSLLLLALKRSLGINLLGFFLTSGSGRRSMGNLSYAMSRYPTDEDYSKFRKEKFLIDTETAYDELYIINTKGLEIDEVDHMDSVQVGSSKAEIRKALKKNTKGKLQNRILLNAFIEKVA</sequence>
<evidence type="ECO:0000313" key="2">
    <source>
        <dbReference type="Proteomes" id="UP000575480"/>
    </source>
</evidence>
<organism evidence="1 2">
    <name type="scientific">Marine Group I thaumarchaeote</name>
    <dbReference type="NCBI Taxonomy" id="2511932"/>
    <lineage>
        <taxon>Archaea</taxon>
        <taxon>Nitrososphaerota</taxon>
        <taxon>Marine Group I</taxon>
    </lineage>
</organism>
<proteinExistence type="predicted"/>